<keyword evidence="2" id="KW-1185">Reference proteome</keyword>
<reference evidence="1 2" key="1">
    <citation type="journal article" date="2021" name="Commun. Biol.">
        <title>The genome of Shorea leprosula (Dipterocarpaceae) highlights the ecological relevance of drought in aseasonal tropical rainforests.</title>
        <authorList>
            <person name="Ng K.K.S."/>
            <person name="Kobayashi M.J."/>
            <person name="Fawcett J.A."/>
            <person name="Hatakeyama M."/>
            <person name="Paape T."/>
            <person name="Ng C.H."/>
            <person name="Ang C.C."/>
            <person name="Tnah L.H."/>
            <person name="Lee C.T."/>
            <person name="Nishiyama T."/>
            <person name="Sese J."/>
            <person name="O'Brien M.J."/>
            <person name="Copetti D."/>
            <person name="Mohd Noor M.I."/>
            <person name="Ong R.C."/>
            <person name="Putra M."/>
            <person name="Sireger I.Z."/>
            <person name="Indrioko S."/>
            <person name="Kosugi Y."/>
            <person name="Izuno A."/>
            <person name="Isagi Y."/>
            <person name="Lee S.L."/>
            <person name="Shimizu K.K."/>
        </authorList>
    </citation>
    <scope>NUCLEOTIDE SEQUENCE [LARGE SCALE GENOMIC DNA]</scope>
    <source>
        <strain evidence="1">214</strain>
    </source>
</reference>
<comment type="caution">
    <text evidence="1">The sequence shown here is derived from an EMBL/GenBank/DDBJ whole genome shotgun (WGS) entry which is preliminary data.</text>
</comment>
<dbReference type="AlphaFoldDB" id="A0AAV5JLN1"/>
<protein>
    <submittedName>
        <fullName evidence="1">Uncharacterized protein</fullName>
    </submittedName>
</protein>
<gene>
    <name evidence="1" type="ORF">SLEP1_g22584</name>
</gene>
<dbReference type="EMBL" id="BPVZ01000034">
    <property type="protein sequence ID" value="GKV11320.1"/>
    <property type="molecule type" value="Genomic_DNA"/>
</dbReference>
<organism evidence="1 2">
    <name type="scientific">Rubroshorea leprosula</name>
    <dbReference type="NCBI Taxonomy" id="152421"/>
    <lineage>
        <taxon>Eukaryota</taxon>
        <taxon>Viridiplantae</taxon>
        <taxon>Streptophyta</taxon>
        <taxon>Embryophyta</taxon>
        <taxon>Tracheophyta</taxon>
        <taxon>Spermatophyta</taxon>
        <taxon>Magnoliopsida</taxon>
        <taxon>eudicotyledons</taxon>
        <taxon>Gunneridae</taxon>
        <taxon>Pentapetalae</taxon>
        <taxon>rosids</taxon>
        <taxon>malvids</taxon>
        <taxon>Malvales</taxon>
        <taxon>Dipterocarpaceae</taxon>
        <taxon>Rubroshorea</taxon>
    </lineage>
</organism>
<name>A0AAV5JLN1_9ROSI</name>
<evidence type="ECO:0000313" key="2">
    <source>
        <dbReference type="Proteomes" id="UP001054252"/>
    </source>
</evidence>
<evidence type="ECO:0000313" key="1">
    <source>
        <dbReference type="EMBL" id="GKV11320.1"/>
    </source>
</evidence>
<sequence length="47" mass="5383">MLIFFLSTPPCIPKPPSLSTCMLEKKKFWKKGLKFLFLSCSITRFGA</sequence>
<accession>A0AAV5JLN1</accession>
<dbReference type="Proteomes" id="UP001054252">
    <property type="component" value="Unassembled WGS sequence"/>
</dbReference>
<proteinExistence type="predicted"/>